<dbReference type="EMBL" id="LCBC01000016">
    <property type="protein sequence ID" value="KKS03739.1"/>
    <property type="molecule type" value="Genomic_DNA"/>
</dbReference>
<keyword evidence="1" id="KW-0812">Transmembrane</keyword>
<evidence type="ECO:0000256" key="1">
    <source>
        <dbReference type="SAM" id="Phobius"/>
    </source>
</evidence>
<feature type="transmembrane region" description="Helical" evidence="1">
    <location>
        <begin position="296"/>
        <end position="315"/>
    </location>
</feature>
<accession>A0A0G0VS89</accession>
<feature type="transmembrane region" description="Helical" evidence="1">
    <location>
        <begin position="170"/>
        <end position="190"/>
    </location>
</feature>
<organism evidence="2 3">
    <name type="scientific">Candidatus Curtissbacteria bacterium GW2011_GWA2_41_24</name>
    <dbReference type="NCBI Taxonomy" id="1618411"/>
    <lineage>
        <taxon>Bacteria</taxon>
        <taxon>Candidatus Curtissiibacteriota</taxon>
    </lineage>
</organism>
<keyword evidence="1" id="KW-1133">Transmembrane helix</keyword>
<reference evidence="2 3" key="1">
    <citation type="journal article" date="2015" name="Nature">
        <title>rRNA introns, odd ribosomes, and small enigmatic genomes across a large radiation of phyla.</title>
        <authorList>
            <person name="Brown C.T."/>
            <person name="Hug L.A."/>
            <person name="Thomas B.C."/>
            <person name="Sharon I."/>
            <person name="Castelle C.J."/>
            <person name="Singh A."/>
            <person name="Wilkins M.J."/>
            <person name="Williams K.H."/>
            <person name="Banfield J.F."/>
        </authorList>
    </citation>
    <scope>NUCLEOTIDE SEQUENCE [LARGE SCALE GENOMIC DNA]</scope>
</reference>
<dbReference type="PATRIC" id="fig|1618411.3.peg.897"/>
<comment type="caution">
    <text evidence="2">The sequence shown here is derived from an EMBL/GenBank/DDBJ whole genome shotgun (WGS) entry which is preliminary data.</text>
</comment>
<dbReference type="Proteomes" id="UP000034493">
    <property type="component" value="Unassembled WGS sequence"/>
</dbReference>
<name>A0A0G0VS89_9BACT</name>
<feature type="transmembrane region" description="Helical" evidence="1">
    <location>
        <begin position="202"/>
        <end position="219"/>
    </location>
</feature>
<evidence type="ECO:0008006" key="4">
    <source>
        <dbReference type="Google" id="ProtNLM"/>
    </source>
</evidence>
<evidence type="ECO:0000313" key="3">
    <source>
        <dbReference type="Proteomes" id="UP000034493"/>
    </source>
</evidence>
<feature type="transmembrane region" description="Helical" evidence="1">
    <location>
        <begin position="446"/>
        <end position="468"/>
    </location>
</feature>
<feature type="transmembrane region" description="Helical" evidence="1">
    <location>
        <begin position="322"/>
        <end position="341"/>
    </location>
</feature>
<feature type="transmembrane region" description="Helical" evidence="1">
    <location>
        <begin position="361"/>
        <end position="383"/>
    </location>
</feature>
<sequence>MIKKAANHFKLIVNGKWLIVIFILLLFTIHYSLFTKEVHAATCQIPANATSQETINAFNKCAIEKNIFDDKIFNFNQIAGTIDSLNTHLLGESWLHPETNTITQGKGALNATAGLVAGLYSTPPASGVGYFAQKIQDFNPVKPAYAQEGVGFSALSPVQPLWTIFRNASYVGFVIVFVIMGFMIMFRAHISPQAVATVQDSIPRIVVALILVTFSYALAGLMIDLMFLIINIAINLFAQSGFILADEASRVIFDKSIIGVIVDAWPDIFGMTANALKDLIDDVITFGGDIVGIIKWSISGIAALIVGIALLFIMFRIFLMLLMAYVMIIILTMFAPFFFLIQALPGNNGAKEWFKQMAANVAVFPAVAFMIIFAGIIGGIGAFGGTGAGELSKQMAGESLKFPLLSGGFDSNAIGKLIAIGFLFMAPEAANMVKKFVGGQGGGGGGFAPGAAIGAAIGAGAAPVGAFARGAGRAAWERGPIARRFEAGRMLRQEAAAESIGLPTFAAPKRVPKGGLKRLIDQQSQGTSS</sequence>
<protein>
    <recommendedName>
        <fullName evidence="4">TrbL/VirB6 plasmid conjugal transfer protein</fullName>
    </recommendedName>
</protein>
<gene>
    <name evidence="2" type="ORF">UU56_C0016G0003</name>
</gene>
<evidence type="ECO:0000313" key="2">
    <source>
        <dbReference type="EMBL" id="KKS03739.1"/>
    </source>
</evidence>
<proteinExistence type="predicted"/>
<feature type="transmembrane region" description="Helical" evidence="1">
    <location>
        <begin position="404"/>
        <end position="426"/>
    </location>
</feature>
<dbReference type="AlphaFoldDB" id="A0A0G0VS89"/>
<keyword evidence="1" id="KW-0472">Membrane</keyword>